<dbReference type="GO" id="GO:0016020">
    <property type="term" value="C:membrane"/>
    <property type="evidence" value="ECO:0007669"/>
    <property type="project" value="UniProtKB-SubCell"/>
</dbReference>
<accession>A0A5K0U6Y0</accession>
<feature type="transmembrane region" description="Helical" evidence="7">
    <location>
        <begin position="135"/>
        <end position="153"/>
    </location>
</feature>
<dbReference type="GO" id="GO:0016192">
    <property type="term" value="P:vesicle-mediated transport"/>
    <property type="evidence" value="ECO:0007669"/>
    <property type="project" value="InterPro"/>
</dbReference>
<dbReference type="GO" id="GO:0015031">
    <property type="term" value="P:protein transport"/>
    <property type="evidence" value="ECO:0007669"/>
    <property type="project" value="UniProtKB-KW"/>
</dbReference>
<keyword evidence="6 7" id="KW-0472">Membrane</keyword>
<evidence type="ECO:0000256" key="3">
    <source>
        <dbReference type="ARBA" id="ARBA00022692"/>
    </source>
</evidence>
<keyword evidence="3 7" id="KW-0812">Transmembrane</keyword>
<evidence type="ECO:0000256" key="6">
    <source>
        <dbReference type="ARBA" id="ARBA00023136"/>
    </source>
</evidence>
<reference evidence="8 9" key="1">
    <citation type="submission" date="2018-10" db="EMBL/GenBank/DDBJ databases">
        <authorList>
            <consortium name="IHU Genomes"/>
        </authorList>
    </citation>
    <scope>NUCLEOTIDE SEQUENCE [LARGE SCALE GENOMIC DNA]</scope>
    <source>
        <strain evidence="8 9">A1</strain>
    </source>
</reference>
<dbReference type="InterPro" id="IPR011691">
    <property type="entry name" value="Vesicle_transpt_SFT2"/>
</dbReference>
<evidence type="ECO:0000256" key="7">
    <source>
        <dbReference type="SAM" id="Phobius"/>
    </source>
</evidence>
<feature type="transmembrane region" description="Helical" evidence="7">
    <location>
        <begin position="49"/>
        <end position="71"/>
    </location>
</feature>
<feature type="transmembrane region" description="Helical" evidence="7">
    <location>
        <begin position="77"/>
        <end position="98"/>
    </location>
</feature>
<protein>
    <submittedName>
        <fullName evidence="8">Vesicle transport protein SFT2B</fullName>
    </submittedName>
</protein>
<evidence type="ECO:0000256" key="4">
    <source>
        <dbReference type="ARBA" id="ARBA00022927"/>
    </source>
</evidence>
<dbReference type="InterPro" id="IPR007305">
    <property type="entry name" value="Vesicle_transpt_Got1/SFT2"/>
</dbReference>
<keyword evidence="9" id="KW-1185">Reference proteome</keyword>
<dbReference type="EMBL" id="UPSH01000001">
    <property type="protein sequence ID" value="VBB17570.1"/>
    <property type="molecule type" value="Genomic_DNA"/>
</dbReference>
<dbReference type="PANTHER" id="PTHR23137">
    <property type="entry name" value="VESICLE TRANSPORT PROTEIN-RELATED"/>
    <property type="match status" value="1"/>
</dbReference>
<name>A0A5K0U6Y0_9VIRU</name>
<evidence type="ECO:0000313" key="8">
    <source>
        <dbReference type="EMBL" id="VBB17570.1"/>
    </source>
</evidence>
<evidence type="ECO:0000256" key="1">
    <source>
        <dbReference type="ARBA" id="ARBA00004141"/>
    </source>
</evidence>
<comment type="subcellular location">
    <subcellularLocation>
        <location evidence="1">Membrane</location>
        <topology evidence="1">Multi-pass membrane protein</topology>
    </subcellularLocation>
</comment>
<evidence type="ECO:0000256" key="2">
    <source>
        <dbReference type="ARBA" id="ARBA00022448"/>
    </source>
</evidence>
<evidence type="ECO:0000313" key="9">
    <source>
        <dbReference type="Proteomes" id="UP000594342"/>
    </source>
</evidence>
<sequence>MPFWSSESQSNSNSNDNVNLLDSLNPFRSTDDESWNIGKQFSLSYTQRMYGFGGFFALGVLFSLIGTLMIFSMQLTAFAIFYTLGGISSIIASLFLFGPMSQLRGMVSSVQRGLSVFVYVLMIVLTLVVAFTLHNGLLCILFVVLQFVAYVWYMITSIPGGQTACKSCFNSVTTV</sequence>
<organism evidence="8 9">
    <name type="scientific">Yasminevirus sp. GU-2018</name>
    <dbReference type="NCBI Taxonomy" id="2420051"/>
    <lineage>
        <taxon>Viruses</taxon>
        <taxon>Varidnaviria</taxon>
        <taxon>Bamfordvirae</taxon>
        <taxon>Nucleocytoviricota</taxon>
        <taxon>Megaviricetes</taxon>
        <taxon>Imitervirales</taxon>
        <taxon>Mimiviridae</taxon>
        <taxon>Klosneuvirinae</taxon>
        <taxon>Yasminevirus</taxon>
        <taxon>Yasminevirus saudimassiliense</taxon>
    </lineage>
</organism>
<dbReference type="Pfam" id="PF04178">
    <property type="entry name" value="Got1"/>
    <property type="match status" value="1"/>
</dbReference>
<feature type="transmembrane region" description="Helical" evidence="7">
    <location>
        <begin position="110"/>
        <end position="129"/>
    </location>
</feature>
<proteinExistence type="predicted"/>
<dbReference type="Proteomes" id="UP000594342">
    <property type="component" value="Unassembled WGS sequence"/>
</dbReference>
<dbReference type="PANTHER" id="PTHR23137:SF6">
    <property type="entry name" value="VESICLE TRANSPORT PROTEIN"/>
    <property type="match status" value="1"/>
</dbReference>
<keyword evidence="5 7" id="KW-1133">Transmembrane helix</keyword>
<comment type="caution">
    <text evidence="8">The sequence shown here is derived from an EMBL/GenBank/DDBJ whole genome shotgun (WGS) entry which is preliminary data.</text>
</comment>
<gene>
    <name evidence="8" type="ORF">YASMINEVIRUS_32</name>
</gene>
<keyword evidence="2" id="KW-0813">Transport</keyword>
<evidence type="ECO:0000256" key="5">
    <source>
        <dbReference type="ARBA" id="ARBA00022989"/>
    </source>
</evidence>
<keyword evidence="4" id="KW-0653">Protein transport</keyword>